<dbReference type="OrthoDB" id="5868365at2759"/>
<keyword evidence="2" id="KW-1185">Reference proteome</keyword>
<protein>
    <recommendedName>
        <fullName evidence="3">ShKT domain-containing protein</fullName>
    </recommendedName>
</protein>
<dbReference type="Proteomes" id="UP000605970">
    <property type="component" value="Unassembled WGS sequence"/>
</dbReference>
<dbReference type="EMBL" id="JABEBT010000132">
    <property type="protein sequence ID" value="KAF7629997.1"/>
    <property type="molecule type" value="Genomic_DNA"/>
</dbReference>
<reference evidence="1" key="1">
    <citation type="journal article" date="2020" name="Ecol. Evol.">
        <title>Genome structure and content of the rice root-knot nematode (Meloidogyne graminicola).</title>
        <authorList>
            <person name="Phan N.T."/>
            <person name="Danchin E.G.J."/>
            <person name="Klopp C."/>
            <person name="Perfus-Barbeoch L."/>
            <person name="Kozlowski D.K."/>
            <person name="Koutsovoulos G.D."/>
            <person name="Lopez-Roques C."/>
            <person name="Bouchez O."/>
            <person name="Zahm M."/>
            <person name="Besnard G."/>
            <person name="Bellafiore S."/>
        </authorList>
    </citation>
    <scope>NUCLEOTIDE SEQUENCE</scope>
    <source>
        <strain evidence="1">VN-18</strain>
    </source>
</reference>
<proteinExistence type="predicted"/>
<gene>
    <name evidence="1" type="ORF">Mgra_00008980</name>
</gene>
<sequence>MLAAHGCGDNPSYKVDCELHKHLCHKLPKMQKCVDLSDKCSKAGLDACLRPPDDKPEENPYYKPMSRVCRKTCNLCDEPFDEDISESIEEDNEIKNIKE</sequence>
<evidence type="ECO:0000313" key="1">
    <source>
        <dbReference type="EMBL" id="KAF7629997.1"/>
    </source>
</evidence>
<organism evidence="1 2">
    <name type="scientific">Meloidogyne graminicola</name>
    <dbReference type="NCBI Taxonomy" id="189291"/>
    <lineage>
        <taxon>Eukaryota</taxon>
        <taxon>Metazoa</taxon>
        <taxon>Ecdysozoa</taxon>
        <taxon>Nematoda</taxon>
        <taxon>Chromadorea</taxon>
        <taxon>Rhabditida</taxon>
        <taxon>Tylenchina</taxon>
        <taxon>Tylenchomorpha</taxon>
        <taxon>Tylenchoidea</taxon>
        <taxon>Meloidogynidae</taxon>
        <taxon>Meloidogyninae</taxon>
        <taxon>Meloidogyne</taxon>
    </lineage>
</organism>
<comment type="caution">
    <text evidence="1">The sequence shown here is derived from an EMBL/GenBank/DDBJ whole genome shotgun (WGS) entry which is preliminary data.</text>
</comment>
<evidence type="ECO:0000313" key="2">
    <source>
        <dbReference type="Proteomes" id="UP000605970"/>
    </source>
</evidence>
<accession>A0A8S9ZE87</accession>
<dbReference type="AlphaFoldDB" id="A0A8S9ZE87"/>
<evidence type="ECO:0008006" key="3">
    <source>
        <dbReference type="Google" id="ProtNLM"/>
    </source>
</evidence>
<name>A0A8S9ZE87_9BILA</name>